<dbReference type="AlphaFoldDB" id="A0ABD5RMR7"/>
<comment type="caution">
    <text evidence="2">The sequence shown here is derived from an EMBL/GenBank/DDBJ whole genome shotgun (WGS) entry which is preliminary data.</text>
</comment>
<feature type="transmembrane region" description="Helical" evidence="1">
    <location>
        <begin position="12"/>
        <end position="32"/>
    </location>
</feature>
<evidence type="ECO:0000256" key="1">
    <source>
        <dbReference type="SAM" id="Phobius"/>
    </source>
</evidence>
<feature type="transmembrane region" description="Helical" evidence="1">
    <location>
        <begin position="85"/>
        <end position="105"/>
    </location>
</feature>
<keyword evidence="1" id="KW-1133">Transmembrane helix</keyword>
<evidence type="ECO:0000313" key="2">
    <source>
        <dbReference type="EMBL" id="MFC5971708.1"/>
    </source>
</evidence>
<evidence type="ECO:0000313" key="3">
    <source>
        <dbReference type="Proteomes" id="UP001596099"/>
    </source>
</evidence>
<organism evidence="2 3">
    <name type="scientific">Halomarina salina</name>
    <dbReference type="NCBI Taxonomy" id="1872699"/>
    <lineage>
        <taxon>Archaea</taxon>
        <taxon>Methanobacteriati</taxon>
        <taxon>Methanobacteriota</taxon>
        <taxon>Stenosarchaea group</taxon>
        <taxon>Halobacteria</taxon>
        <taxon>Halobacteriales</taxon>
        <taxon>Natronomonadaceae</taxon>
        <taxon>Halomarina</taxon>
    </lineage>
</organism>
<name>A0ABD5RMR7_9EURY</name>
<feature type="transmembrane region" description="Helical" evidence="1">
    <location>
        <begin position="44"/>
        <end position="64"/>
    </location>
</feature>
<keyword evidence="1" id="KW-0812">Transmembrane</keyword>
<protein>
    <submittedName>
        <fullName evidence="2">Uncharacterized protein</fullName>
    </submittedName>
</protein>
<keyword evidence="1" id="KW-0472">Membrane</keyword>
<accession>A0ABD5RMR7</accession>
<dbReference type="RefSeq" id="WP_247414595.1">
    <property type="nucleotide sequence ID" value="NZ_JALLGW010000001.1"/>
</dbReference>
<gene>
    <name evidence="2" type="ORF">ACFPYI_10225</name>
</gene>
<reference evidence="2 3" key="1">
    <citation type="journal article" date="2019" name="Int. J. Syst. Evol. Microbiol.">
        <title>The Global Catalogue of Microorganisms (GCM) 10K type strain sequencing project: providing services to taxonomists for standard genome sequencing and annotation.</title>
        <authorList>
            <consortium name="The Broad Institute Genomics Platform"/>
            <consortium name="The Broad Institute Genome Sequencing Center for Infectious Disease"/>
            <person name="Wu L."/>
            <person name="Ma J."/>
        </authorList>
    </citation>
    <scope>NUCLEOTIDE SEQUENCE [LARGE SCALE GENOMIC DNA]</scope>
    <source>
        <strain evidence="2 3">CGMCC 1.12543</strain>
    </source>
</reference>
<proteinExistence type="predicted"/>
<dbReference type="EMBL" id="JBHSQH010000001">
    <property type="protein sequence ID" value="MFC5971708.1"/>
    <property type="molecule type" value="Genomic_DNA"/>
</dbReference>
<sequence length="106" mass="11606">MQVQNRWGRSVDPVPFLVTAGVAGLVSYSFVPPYCLSFGLDLELGLALATLLFVGGSALTYHRLVWAARPDLRREIPPDQRLRSLVYGVLVVVGLFALVSLPFYVG</sequence>
<dbReference type="Proteomes" id="UP001596099">
    <property type="component" value="Unassembled WGS sequence"/>
</dbReference>
<keyword evidence="3" id="KW-1185">Reference proteome</keyword>